<proteinExistence type="predicted"/>
<dbReference type="InterPro" id="IPR001087">
    <property type="entry name" value="GDSL"/>
</dbReference>
<evidence type="ECO:0000313" key="2">
    <source>
        <dbReference type="Proteomes" id="UP000316851"/>
    </source>
</evidence>
<dbReference type="InterPro" id="IPR036514">
    <property type="entry name" value="SGNH_hydro_sf"/>
</dbReference>
<keyword evidence="2" id="KW-1185">Reference proteome</keyword>
<comment type="caution">
    <text evidence="1">The sequence shown here is derived from an EMBL/GenBank/DDBJ whole genome shotgun (WGS) entry which is preliminary data.</text>
</comment>
<gene>
    <name evidence="1" type="ORF">FJR74_01185</name>
</gene>
<accession>A0ABY2YZX3</accession>
<dbReference type="Proteomes" id="UP000316851">
    <property type="component" value="Unassembled WGS sequence"/>
</dbReference>
<dbReference type="SUPFAM" id="SSF52266">
    <property type="entry name" value="SGNH hydrolase"/>
    <property type="match status" value="1"/>
</dbReference>
<reference evidence="1" key="1">
    <citation type="submission" date="2019-06" db="EMBL/GenBank/DDBJ databases">
        <title>Mycoplasma neophronis type strain whole genome sequence.</title>
        <authorList>
            <person name="Spergser J."/>
        </authorList>
    </citation>
    <scope>NUCLEOTIDE SEQUENCE [LARGE SCALE GENOMIC DNA]</scope>
    <source>
        <strain evidence="1">DSM 24097</strain>
    </source>
</reference>
<dbReference type="GO" id="GO:0016787">
    <property type="term" value="F:hydrolase activity"/>
    <property type="evidence" value="ECO:0007669"/>
    <property type="project" value="UniProtKB-KW"/>
</dbReference>
<organism evidence="1 2">
    <name type="scientific">Metamycoplasma neophronis</name>
    <dbReference type="NCBI Taxonomy" id="872983"/>
    <lineage>
        <taxon>Bacteria</taxon>
        <taxon>Bacillati</taxon>
        <taxon>Mycoplasmatota</taxon>
        <taxon>Mycoplasmoidales</taxon>
        <taxon>Metamycoplasmataceae</taxon>
        <taxon>Metamycoplasma</taxon>
    </lineage>
</organism>
<sequence length="721" mass="84742">MPKYSESKRNNFNIFENGINYVALGDSFAAGFNNKLGFNTNGRLQNGEITGLGYPSFFAQLLRDNNCNLVSFDNLAIPSATIDFIDALVTNNKKKLLALENKLDLLQSTDWHAQNPFKDFFSFYFGNWDIKNNEFKPYYELIKNANLITITLGFSDLFYNLPYAKISSIAKNTNDHEIKAGIKELKNDIQTIANQVKEKYSLLIQNIRKINKNSQIVLTNYSEPINNLKPLFKNFLYDKKNKNSIYSYLFWTLSNIAIEVATENNIEYVNIYDKAYWNENSFYLNENIFSIFPTEKGYKKIGFDLFAKLSLNKNNFKSDIHNVAFLNQYIANPLYWLNDMNFHRNLFNLNISNSILFKDIYGKNKNYSVMIYSLQERKNQSKLRPYINFSDYLDLFVRYSDYKIDKLAIQYLEDKFHDAPQKYESVQLLLNFLSNNTRSKEVFLTFLKNNRIDYILFILQARLYERMLKNKEPLSLNLIKEEWKALSQNNQHLTYNVFKQFLSSGLIEDSKKDIKKIAMATLSDAMNTNILNYLFGFKNSKKFDKMKQYLATLDSFKELVDFVVDILINYSDVYSKLKDFDELWQTIIVNNKFNLMYLFDKMFLEITNESKIDETIDFIIQTISASTRMRKLSANDKKTLITSIKKIIDILKENPKFLNNSFLKFLDHIKDLSLYDLILKNIKIKKIKLNNIISFNSFLWVGINLTKNLLKILKIIKNNKI</sequence>
<evidence type="ECO:0000313" key="1">
    <source>
        <dbReference type="EMBL" id="TPR54039.1"/>
    </source>
</evidence>
<dbReference type="EMBL" id="VHHP01000003">
    <property type="protein sequence ID" value="TPR54039.1"/>
    <property type="molecule type" value="Genomic_DNA"/>
</dbReference>
<keyword evidence="1" id="KW-0378">Hydrolase</keyword>
<protein>
    <submittedName>
        <fullName evidence="1">SGNH/GDSL hydrolase family protein</fullName>
    </submittedName>
</protein>
<name>A0ABY2YZX3_9BACT</name>
<dbReference type="Pfam" id="PF00657">
    <property type="entry name" value="Lipase_GDSL"/>
    <property type="match status" value="1"/>
</dbReference>
<dbReference type="RefSeq" id="WP_140914727.1">
    <property type="nucleotide sequence ID" value="NZ_VHHP01000003.1"/>
</dbReference>
<dbReference type="CDD" id="cd00229">
    <property type="entry name" value="SGNH_hydrolase"/>
    <property type="match status" value="1"/>
</dbReference>
<dbReference type="Gene3D" id="3.40.50.1110">
    <property type="entry name" value="SGNH hydrolase"/>
    <property type="match status" value="1"/>
</dbReference>